<protein>
    <submittedName>
        <fullName evidence="5">Ephrin RBD domain-containing protein</fullName>
    </submittedName>
</protein>
<evidence type="ECO:0000256" key="2">
    <source>
        <dbReference type="SAM" id="Phobius"/>
    </source>
</evidence>
<feature type="transmembrane region" description="Helical" evidence="2">
    <location>
        <begin position="7"/>
        <end position="26"/>
    </location>
</feature>
<dbReference type="GO" id="GO:0016020">
    <property type="term" value="C:membrane"/>
    <property type="evidence" value="ECO:0007669"/>
    <property type="project" value="InterPro"/>
</dbReference>
<keyword evidence="2" id="KW-0472">Membrane</keyword>
<keyword evidence="2" id="KW-1133">Transmembrane helix</keyword>
<keyword evidence="4" id="KW-1185">Reference proteome</keyword>
<dbReference type="AlphaFoldDB" id="A0A1I7XJ07"/>
<dbReference type="Proteomes" id="UP000095283">
    <property type="component" value="Unplaced"/>
</dbReference>
<comment type="similarity">
    <text evidence="1">Belongs to the ephrin family.</text>
</comment>
<name>A0A1I7XJ07_HETBA</name>
<dbReference type="InterPro" id="IPR001799">
    <property type="entry name" value="Ephrin_RBD"/>
</dbReference>
<keyword evidence="2" id="KW-0812">Transmembrane</keyword>
<evidence type="ECO:0000256" key="1">
    <source>
        <dbReference type="PROSITE-ProRule" id="PRU00884"/>
    </source>
</evidence>
<evidence type="ECO:0000259" key="3">
    <source>
        <dbReference type="PROSITE" id="PS51551"/>
    </source>
</evidence>
<organism evidence="4 5">
    <name type="scientific">Heterorhabditis bacteriophora</name>
    <name type="common">Entomopathogenic nematode worm</name>
    <dbReference type="NCBI Taxonomy" id="37862"/>
    <lineage>
        <taxon>Eukaryota</taxon>
        <taxon>Metazoa</taxon>
        <taxon>Ecdysozoa</taxon>
        <taxon>Nematoda</taxon>
        <taxon>Chromadorea</taxon>
        <taxon>Rhabditida</taxon>
        <taxon>Rhabditina</taxon>
        <taxon>Rhabditomorpha</taxon>
        <taxon>Strongyloidea</taxon>
        <taxon>Heterorhabditidae</taxon>
        <taxon>Heterorhabditis</taxon>
    </lineage>
</organism>
<accession>A0A1I7XJ07</accession>
<comment type="caution">
    <text evidence="1">Lacks conserved residue(s) required for the propagation of feature annotation.</text>
</comment>
<evidence type="ECO:0000313" key="4">
    <source>
        <dbReference type="Proteomes" id="UP000095283"/>
    </source>
</evidence>
<reference evidence="5" key="1">
    <citation type="submission" date="2016-11" db="UniProtKB">
        <authorList>
            <consortium name="WormBaseParasite"/>
        </authorList>
    </citation>
    <scope>IDENTIFICATION</scope>
</reference>
<sequence length="36" mass="4354">MWFQTMYAIFIFIVGTTLALQRVSYYDVYWNSTNPL</sequence>
<feature type="domain" description="Ephrin RBD" evidence="3">
    <location>
        <begin position="23"/>
        <end position="36"/>
    </location>
</feature>
<dbReference type="PROSITE" id="PS51551">
    <property type="entry name" value="EPHRIN_RBD_2"/>
    <property type="match status" value="1"/>
</dbReference>
<evidence type="ECO:0000313" key="5">
    <source>
        <dbReference type="WBParaSite" id="Hba_17505"/>
    </source>
</evidence>
<proteinExistence type="inferred from homology"/>
<dbReference type="WBParaSite" id="Hba_17505">
    <property type="protein sequence ID" value="Hba_17505"/>
    <property type="gene ID" value="Hba_17505"/>
</dbReference>